<dbReference type="AlphaFoldDB" id="A0A1X9LZN2"/>
<organism evidence="1 2">
    <name type="scientific">Cnuibacter physcomitrellae</name>
    <dbReference type="NCBI Taxonomy" id="1619308"/>
    <lineage>
        <taxon>Bacteria</taxon>
        <taxon>Bacillati</taxon>
        <taxon>Actinomycetota</taxon>
        <taxon>Actinomycetes</taxon>
        <taxon>Micrococcales</taxon>
        <taxon>Microbacteriaceae</taxon>
        <taxon>Cnuibacter</taxon>
    </lineage>
</organism>
<dbReference type="EMBL" id="CP020716">
    <property type="protein sequence ID" value="ARJ07530.1"/>
    <property type="molecule type" value="Genomic_DNA"/>
</dbReference>
<geneLocation type="plasmid" evidence="1">
    <name>unnamed1</name>
</geneLocation>
<proteinExistence type="predicted"/>
<sequence>MYAIETHHSVWGIVYARPRALLALHGRRIITLFPPGTTPAAARVASLYYLWSYELGPALTLPALPFAAILVSELSPLGPATGTFAGLAATLVAYLVIRWVLALRAARILAESRSAIITINAYDPGLSRAGDLSPVVHSALAAATRKGCAAIEDELLWQDAWNALPEPEPTPQP</sequence>
<dbReference type="KEGG" id="cphy:B5808_19200"/>
<keyword evidence="2" id="KW-1185">Reference proteome</keyword>
<dbReference type="RefSeq" id="WP_085021667.1">
    <property type="nucleotide sequence ID" value="NZ_BMHD01000003.1"/>
</dbReference>
<accession>A0A1X9LZN2</accession>
<evidence type="ECO:0000313" key="2">
    <source>
        <dbReference type="Proteomes" id="UP000192775"/>
    </source>
</evidence>
<protein>
    <submittedName>
        <fullName evidence="1">Uncharacterized protein</fullName>
    </submittedName>
</protein>
<gene>
    <name evidence="1" type="ORF">B5808_19200</name>
</gene>
<dbReference type="InterPro" id="IPR046719">
    <property type="entry name" value="DUF6611"/>
</dbReference>
<name>A0A1X9LZN2_9MICO</name>
<evidence type="ECO:0000313" key="1">
    <source>
        <dbReference type="EMBL" id="ARJ07530.1"/>
    </source>
</evidence>
<reference evidence="1 2" key="1">
    <citation type="submission" date="2017-04" db="EMBL/GenBank/DDBJ databases">
        <authorList>
            <person name="Afonso C.L."/>
            <person name="Miller P.J."/>
            <person name="Scott M.A."/>
            <person name="Spackman E."/>
            <person name="Goraichik I."/>
            <person name="Dimitrov K.M."/>
            <person name="Suarez D.L."/>
            <person name="Swayne D.E."/>
        </authorList>
    </citation>
    <scope>NUCLEOTIDE SEQUENCE [LARGE SCALE GENOMIC DNA]</scope>
    <source>
        <strain evidence="2">XA(T)</strain>
        <plasmid evidence="2">Plasmid unnamed1</plasmid>
    </source>
</reference>
<dbReference type="Pfam" id="PF20315">
    <property type="entry name" value="DUF6611"/>
    <property type="match status" value="1"/>
</dbReference>
<keyword evidence="1" id="KW-0614">Plasmid</keyword>
<dbReference type="Proteomes" id="UP000192775">
    <property type="component" value="Plasmid unnamed1"/>
</dbReference>